<reference evidence="1" key="1">
    <citation type="journal article" date="2014" name="Front. Microbiol.">
        <title>High frequency of phylogenetically diverse reductive dehalogenase-homologous genes in deep subseafloor sedimentary metagenomes.</title>
        <authorList>
            <person name="Kawai M."/>
            <person name="Futagami T."/>
            <person name="Toyoda A."/>
            <person name="Takaki Y."/>
            <person name="Nishi S."/>
            <person name="Hori S."/>
            <person name="Arai W."/>
            <person name="Tsubouchi T."/>
            <person name="Morono Y."/>
            <person name="Uchiyama I."/>
            <person name="Ito T."/>
            <person name="Fujiyama A."/>
            <person name="Inagaki F."/>
            <person name="Takami H."/>
        </authorList>
    </citation>
    <scope>NUCLEOTIDE SEQUENCE</scope>
    <source>
        <strain evidence="1">Expedition CK06-06</strain>
    </source>
</reference>
<sequence length="105" mass="11839">SRIYAEEYASTPDPTLYVEYTVPDWLSGWDKRIELAIDDYASDIGASVTWFPVTIFLKDTNGDSTKIFEEIGNNYRKMAITQNDGTTELKGEIEGWNYDAGTPAN</sequence>
<feature type="non-terminal residue" evidence="1">
    <location>
        <position position="105"/>
    </location>
</feature>
<feature type="non-terminal residue" evidence="1">
    <location>
        <position position="1"/>
    </location>
</feature>
<comment type="caution">
    <text evidence="1">The sequence shown here is derived from an EMBL/GenBank/DDBJ whole genome shotgun (WGS) entry which is preliminary data.</text>
</comment>
<dbReference type="EMBL" id="BARU01047436">
    <property type="protein sequence ID" value="GAH99296.1"/>
    <property type="molecule type" value="Genomic_DNA"/>
</dbReference>
<evidence type="ECO:0000313" key="1">
    <source>
        <dbReference type="EMBL" id="GAH99296.1"/>
    </source>
</evidence>
<accession>X1JX33</accession>
<dbReference type="AlphaFoldDB" id="X1JX33"/>
<organism evidence="1">
    <name type="scientific">marine sediment metagenome</name>
    <dbReference type="NCBI Taxonomy" id="412755"/>
    <lineage>
        <taxon>unclassified sequences</taxon>
        <taxon>metagenomes</taxon>
        <taxon>ecological metagenomes</taxon>
    </lineage>
</organism>
<gene>
    <name evidence="1" type="ORF">S03H2_71082</name>
</gene>
<name>X1JX33_9ZZZZ</name>
<protein>
    <submittedName>
        <fullName evidence="1">Uncharacterized protein</fullName>
    </submittedName>
</protein>
<proteinExistence type="predicted"/>